<dbReference type="OrthoDB" id="5783349at2"/>
<dbReference type="AlphaFoldDB" id="A0A0A7FU74"/>
<dbReference type="Gene3D" id="3.10.28.10">
    <property type="entry name" value="Homing endonucleases"/>
    <property type="match status" value="1"/>
</dbReference>
<accession>A0A0A7FU74</accession>
<evidence type="ECO:0000313" key="3">
    <source>
        <dbReference type="Proteomes" id="UP000030635"/>
    </source>
</evidence>
<dbReference type="InterPro" id="IPR004860">
    <property type="entry name" value="LAGLIDADG_dom"/>
</dbReference>
<evidence type="ECO:0000259" key="1">
    <source>
        <dbReference type="Pfam" id="PF14528"/>
    </source>
</evidence>
<keyword evidence="3" id="KW-1185">Reference proteome</keyword>
<name>A0A0A7FU74_9CLOT</name>
<dbReference type="eggNOG" id="ENOG50332I1">
    <property type="taxonomic scope" value="Bacteria"/>
</dbReference>
<evidence type="ECO:0000313" key="2">
    <source>
        <dbReference type="EMBL" id="AIY83174.1"/>
    </source>
</evidence>
<organism evidence="2 3">
    <name type="scientific">Clostridium baratii str. Sullivan</name>
    <dbReference type="NCBI Taxonomy" id="1415775"/>
    <lineage>
        <taxon>Bacteria</taxon>
        <taxon>Bacillati</taxon>
        <taxon>Bacillota</taxon>
        <taxon>Clostridia</taxon>
        <taxon>Eubacteriales</taxon>
        <taxon>Clostridiaceae</taxon>
        <taxon>Clostridium</taxon>
    </lineage>
</organism>
<dbReference type="Proteomes" id="UP000030635">
    <property type="component" value="Chromosome"/>
</dbReference>
<protein>
    <submittedName>
        <fullName evidence="2">LAGLIDADG-like domain protein</fullName>
    </submittedName>
</protein>
<dbReference type="HOGENOM" id="CLU_155089_0_0_9"/>
<proteinExistence type="predicted"/>
<dbReference type="RefSeq" id="WP_039311147.1">
    <property type="nucleotide sequence ID" value="NZ_CP006905.1"/>
</dbReference>
<dbReference type="InterPro" id="IPR027434">
    <property type="entry name" value="Homing_endonucl"/>
</dbReference>
<feature type="domain" description="Homing endonuclease LAGLIDADG" evidence="1">
    <location>
        <begin position="4"/>
        <end position="82"/>
    </location>
</feature>
<dbReference type="SUPFAM" id="SSF55608">
    <property type="entry name" value="Homing endonucleases"/>
    <property type="match status" value="1"/>
</dbReference>
<dbReference type="GO" id="GO:0004519">
    <property type="term" value="F:endonuclease activity"/>
    <property type="evidence" value="ECO:0007669"/>
    <property type="project" value="InterPro"/>
</dbReference>
<dbReference type="Pfam" id="PF14528">
    <property type="entry name" value="LAGLIDADG_3"/>
    <property type="match status" value="1"/>
</dbReference>
<dbReference type="KEGG" id="cbv:U729_309"/>
<reference evidence="2 3" key="1">
    <citation type="journal article" date="2015" name="Infect. Genet. Evol.">
        <title>Genomic sequences of six botulinum neurotoxin-producing strains representing three clostridial species illustrate the mobility and diversity of botulinum neurotoxin genes.</title>
        <authorList>
            <person name="Smith T.J."/>
            <person name="Hill K.K."/>
            <person name="Xie G."/>
            <person name="Foley B.T."/>
            <person name="Williamson C.H."/>
            <person name="Foster J.T."/>
            <person name="Johnson S.L."/>
            <person name="Chertkov O."/>
            <person name="Teshima H."/>
            <person name="Gibbons H.S."/>
            <person name="Johnsky L.A."/>
            <person name="Karavis M.A."/>
            <person name="Smith L.A."/>
        </authorList>
    </citation>
    <scope>NUCLEOTIDE SEQUENCE [LARGE SCALE GENOMIC DNA]</scope>
    <source>
        <strain evidence="2">Sullivan</strain>
    </source>
</reference>
<gene>
    <name evidence="2" type="ORF">U729_309</name>
</gene>
<sequence>MREEDKAYIAGIIDGEGSIMLERIHKNQHPSPVVSVTSTTPELLKYLKTTLGSGTITRKTNYNKEKHKDCYTFVICYDSAIKLLKDIYPYLIIETKKLRAKMIIDEYKALTPRNGRYSDELLERKYEFYERFRKIK</sequence>
<dbReference type="EMBL" id="CP006905">
    <property type="protein sequence ID" value="AIY83174.1"/>
    <property type="molecule type" value="Genomic_DNA"/>
</dbReference>